<keyword evidence="3" id="KW-1185">Reference proteome</keyword>
<feature type="compositionally biased region" description="Polar residues" evidence="1">
    <location>
        <begin position="43"/>
        <end position="60"/>
    </location>
</feature>
<evidence type="ECO:0000313" key="2">
    <source>
        <dbReference type="EMBL" id="KLO04858.1"/>
    </source>
</evidence>
<dbReference type="Proteomes" id="UP000053477">
    <property type="component" value="Unassembled WGS sequence"/>
</dbReference>
<dbReference type="EMBL" id="KQ086416">
    <property type="protein sequence ID" value="KLO04858.1"/>
    <property type="molecule type" value="Genomic_DNA"/>
</dbReference>
<evidence type="ECO:0000256" key="1">
    <source>
        <dbReference type="SAM" id="MobiDB-lite"/>
    </source>
</evidence>
<dbReference type="AlphaFoldDB" id="A0A0H2R5V4"/>
<organism evidence="2 3">
    <name type="scientific">Schizopora paradoxa</name>
    <dbReference type="NCBI Taxonomy" id="27342"/>
    <lineage>
        <taxon>Eukaryota</taxon>
        <taxon>Fungi</taxon>
        <taxon>Dikarya</taxon>
        <taxon>Basidiomycota</taxon>
        <taxon>Agaricomycotina</taxon>
        <taxon>Agaricomycetes</taxon>
        <taxon>Hymenochaetales</taxon>
        <taxon>Schizoporaceae</taxon>
        <taxon>Schizopora</taxon>
    </lineage>
</organism>
<proteinExistence type="predicted"/>
<protein>
    <submittedName>
        <fullName evidence="2">Uncharacterized protein</fullName>
    </submittedName>
</protein>
<dbReference type="InParanoid" id="A0A0H2R5V4"/>
<name>A0A0H2R5V4_9AGAM</name>
<gene>
    <name evidence="2" type="ORF">SCHPADRAFT_896717</name>
</gene>
<feature type="region of interest" description="Disordered" evidence="1">
    <location>
        <begin position="36"/>
        <end position="87"/>
    </location>
</feature>
<evidence type="ECO:0000313" key="3">
    <source>
        <dbReference type="Proteomes" id="UP000053477"/>
    </source>
</evidence>
<reference evidence="2 3" key="1">
    <citation type="submission" date="2015-04" db="EMBL/GenBank/DDBJ databases">
        <title>Complete genome sequence of Schizopora paradoxa KUC8140, a cosmopolitan wood degrader in East Asia.</title>
        <authorList>
            <consortium name="DOE Joint Genome Institute"/>
            <person name="Min B."/>
            <person name="Park H."/>
            <person name="Jang Y."/>
            <person name="Kim J.-J."/>
            <person name="Kim K.H."/>
            <person name="Pangilinan J."/>
            <person name="Lipzen A."/>
            <person name="Riley R."/>
            <person name="Grigoriev I.V."/>
            <person name="Spatafora J.W."/>
            <person name="Choi I.-G."/>
        </authorList>
    </citation>
    <scope>NUCLEOTIDE SEQUENCE [LARGE SCALE GENOMIC DNA]</scope>
    <source>
        <strain evidence="2 3">KUC8140</strain>
    </source>
</reference>
<accession>A0A0H2R5V4</accession>
<sequence length="223" mass="24593">MSGLREPRLVACYCDSHACKRIKIGGRNECSRAQALKDPEDSALSSGNASGRSTKSSSQGRDLASGHDEDSGAPPEIPPKPFTDEFDMEGLKSTLDEFDAHHGGDGDDPLRDLTNISFEKAITERANECISLVDKYVTSEDKYEKPQDIPVNATFLDCSMILQETCIFETPVGPVPSLSDSEEFETFRDRILRSLVFKSTFDSVETDKASNNSELEELLSDKR</sequence>